<name>A0A819R188_9BILA</name>
<dbReference type="EMBL" id="CAJNON010000255">
    <property type="protein sequence ID" value="CAF1145776.1"/>
    <property type="molecule type" value="Genomic_DNA"/>
</dbReference>
<evidence type="ECO:0000256" key="2">
    <source>
        <dbReference type="SAM" id="Phobius"/>
    </source>
</evidence>
<protein>
    <submittedName>
        <fullName evidence="4">Uncharacterized protein</fullName>
    </submittedName>
</protein>
<proteinExistence type="predicted"/>
<dbReference type="Proteomes" id="UP000663881">
    <property type="component" value="Unassembled WGS sequence"/>
</dbReference>
<keyword evidence="2" id="KW-0472">Membrane</keyword>
<dbReference type="EMBL" id="CAJOAY010003680">
    <property type="protein sequence ID" value="CAF4034766.1"/>
    <property type="molecule type" value="Genomic_DNA"/>
</dbReference>
<keyword evidence="2" id="KW-1133">Transmembrane helix</keyword>
<dbReference type="AlphaFoldDB" id="A0A819R188"/>
<evidence type="ECO:0000313" key="4">
    <source>
        <dbReference type="EMBL" id="CAF4034766.1"/>
    </source>
</evidence>
<keyword evidence="2" id="KW-0812">Transmembrane</keyword>
<gene>
    <name evidence="4" type="ORF">OKA104_LOCUS31786</name>
    <name evidence="3" type="ORF">VCS650_LOCUS22524</name>
</gene>
<organism evidence="4 5">
    <name type="scientific">Adineta steineri</name>
    <dbReference type="NCBI Taxonomy" id="433720"/>
    <lineage>
        <taxon>Eukaryota</taxon>
        <taxon>Metazoa</taxon>
        <taxon>Spiralia</taxon>
        <taxon>Gnathifera</taxon>
        <taxon>Rotifera</taxon>
        <taxon>Eurotatoria</taxon>
        <taxon>Bdelloidea</taxon>
        <taxon>Adinetida</taxon>
        <taxon>Adinetidae</taxon>
        <taxon>Adineta</taxon>
    </lineage>
</organism>
<evidence type="ECO:0000313" key="5">
    <source>
        <dbReference type="Proteomes" id="UP000663881"/>
    </source>
</evidence>
<dbReference type="Proteomes" id="UP000663891">
    <property type="component" value="Unassembled WGS sequence"/>
</dbReference>
<evidence type="ECO:0000313" key="3">
    <source>
        <dbReference type="EMBL" id="CAF1145776.1"/>
    </source>
</evidence>
<sequence>MFIVGIKEISNPKIQSFVLIGVGIGFFVIGMLITVFGYCIAGLTLSHRMRPAVANESNKYCTRSPKSCTWRLVSKIACRGGHGQGRITVIRHIVIDIGHFVGIANKSVAPQYNQPTSFFSQKNNTTPPPQYSSLSVRG</sequence>
<feature type="region of interest" description="Disordered" evidence="1">
    <location>
        <begin position="116"/>
        <end position="138"/>
    </location>
</feature>
<reference evidence="4" key="1">
    <citation type="submission" date="2021-02" db="EMBL/GenBank/DDBJ databases">
        <authorList>
            <person name="Nowell W R."/>
        </authorList>
    </citation>
    <scope>NUCLEOTIDE SEQUENCE</scope>
</reference>
<feature type="transmembrane region" description="Helical" evidence="2">
    <location>
        <begin position="17"/>
        <end position="41"/>
    </location>
</feature>
<accession>A0A819R188</accession>
<comment type="caution">
    <text evidence="4">The sequence shown here is derived from an EMBL/GenBank/DDBJ whole genome shotgun (WGS) entry which is preliminary data.</text>
</comment>
<evidence type="ECO:0000256" key="1">
    <source>
        <dbReference type="SAM" id="MobiDB-lite"/>
    </source>
</evidence>